<keyword evidence="2 8" id="KW-0436">Ligase</keyword>
<proteinExistence type="inferred from homology"/>
<evidence type="ECO:0000256" key="9">
    <source>
        <dbReference type="RuleBase" id="RU363036"/>
    </source>
</evidence>
<evidence type="ECO:0000313" key="11">
    <source>
        <dbReference type="EMBL" id="QYZ70544.1"/>
    </source>
</evidence>
<feature type="short sequence motif" description="'HIGH' region" evidence="8">
    <location>
        <begin position="22"/>
        <end position="30"/>
    </location>
</feature>
<evidence type="ECO:0000256" key="2">
    <source>
        <dbReference type="ARBA" id="ARBA00022598"/>
    </source>
</evidence>
<keyword evidence="4 8" id="KW-0067">ATP-binding</keyword>
<evidence type="ECO:0000256" key="8">
    <source>
        <dbReference type="HAMAP-Rule" id="MF_00140"/>
    </source>
</evidence>
<evidence type="ECO:0000256" key="3">
    <source>
        <dbReference type="ARBA" id="ARBA00022741"/>
    </source>
</evidence>
<keyword evidence="5 8" id="KW-0648">Protein biosynthesis</keyword>
<dbReference type="PANTHER" id="PTHR43766:SF1">
    <property type="entry name" value="TRYPTOPHAN--TRNA LIGASE, MITOCHONDRIAL"/>
    <property type="match status" value="1"/>
</dbReference>
<feature type="binding site" evidence="8">
    <location>
        <position position="198"/>
    </location>
    <ligand>
        <name>ATP</name>
        <dbReference type="ChEBI" id="CHEBI:30616"/>
    </ligand>
</feature>
<dbReference type="AlphaFoldDB" id="A0A8G1EEF9"/>
<feature type="binding site" evidence="8">
    <location>
        <begin position="158"/>
        <end position="160"/>
    </location>
    <ligand>
        <name>ATP</name>
        <dbReference type="ChEBI" id="CHEBI:30616"/>
    </ligand>
</feature>
<evidence type="ECO:0000256" key="5">
    <source>
        <dbReference type="ARBA" id="ARBA00022917"/>
    </source>
</evidence>
<dbReference type="KEGG" id="nsm:JO391_03210"/>
<dbReference type="RefSeq" id="WP_220662762.1">
    <property type="nucleotide sequence ID" value="NZ_CP069370.1"/>
</dbReference>
<accession>A0A8G1EEF9</accession>
<dbReference type="GO" id="GO:0004830">
    <property type="term" value="F:tryptophan-tRNA ligase activity"/>
    <property type="evidence" value="ECO:0007669"/>
    <property type="project" value="UniProtKB-UniRule"/>
</dbReference>
<dbReference type="EMBL" id="CP069370">
    <property type="protein sequence ID" value="QYZ70544.1"/>
    <property type="molecule type" value="Genomic_DNA"/>
</dbReference>
<dbReference type="HAMAP" id="MF_00140_B">
    <property type="entry name" value="Trp_tRNA_synth_B"/>
    <property type="match status" value="1"/>
</dbReference>
<dbReference type="PRINTS" id="PR01039">
    <property type="entry name" value="TRNASYNTHTRP"/>
</dbReference>
<dbReference type="GO" id="GO:0005524">
    <property type="term" value="F:ATP binding"/>
    <property type="evidence" value="ECO:0007669"/>
    <property type="project" value="UniProtKB-UniRule"/>
</dbReference>
<dbReference type="PROSITE" id="PS00178">
    <property type="entry name" value="AA_TRNA_LIGASE_I"/>
    <property type="match status" value="1"/>
</dbReference>
<dbReference type="InterPro" id="IPR024109">
    <property type="entry name" value="Trp-tRNA-ligase_bac-type"/>
</dbReference>
<evidence type="ECO:0000256" key="7">
    <source>
        <dbReference type="ARBA" id="ARBA00049929"/>
    </source>
</evidence>
<dbReference type="InterPro" id="IPR050203">
    <property type="entry name" value="Trp-tRNA_synthetase"/>
</dbReference>
<evidence type="ECO:0000256" key="4">
    <source>
        <dbReference type="ARBA" id="ARBA00022840"/>
    </source>
</evidence>
<dbReference type="InterPro" id="IPR014729">
    <property type="entry name" value="Rossmann-like_a/b/a_fold"/>
</dbReference>
<feature type="binding site" evidence="8">
    <location>
        <position position="146"/>
    </location>
    <ligand>
        <name>L-tryptophan</name>
        <dbReference type="ChEBI" id="CHEBI:57912"/>
    </ligand>
</feature>
<keyword evidence="8" id="KW-0963">Cytoplasm</keyword>
<comment type="function">
    <text evidence="8">Catalyzes the attachment of tryptophan to tRNA(Trp).</text>
</comment>
<evidence type="ECO:0000313" key="12">
    <source>
        <dbReference type="Proteomes" id="UP000826300"/>
    </source>
</evidence>
<keyword evidence="3 8" id="KW-0547">Nucleotide-binding</keyword>
<comment type="similarity">
    <text evidence="1 8 9">Belongs to the class-I aminoacyl-tRNA synthetase family.</text>
</comment>
<gene>
    <name evidence="8 11" type="primary">trpS</name>
    <name evidence="11" type="ORF">JO391_03210</name>
</gene>
<dbReference type="InterPro" id="IPR001412">
    <property type="entry name" value="aa-tRNA-synth_I_CS"/>
</dbReference>
<feature type="region of interest" description="Disordered" evidence="10">
    <location>
        <begin position="204"/>
        <end position="223"/>
    </location>
</feature>
<comment type="subcellular location">
    <subcellularLocation>
        <location evidence="8">Cytoplasm</location>
    </subcellularLocation>
</comment>
<reference evidence="11" key="1">
    <citation type="submission" date="2021-02" db="EMBL/GenBank/DDBJ databases">
        <title>Rhodobacter shimadae sp. nov., an aerobic anoxygenic phototrophic bacterium isolated from a hot spring.</title>
        <authorList>
            <person name="Muramatsu S."/>
            <person name="Haruta S."/>
            <person name="Hirose S."/>
            <person name="Hanada S."/>
        </authorList>
    </citation>
    <scope>NUCLEOTIDE SEQUENCE</scope>
    <source>
        <strain evidence="11">N10</strain>
    </source>
</reference>
<dbReference type="Gene3D" id="1.10.240.10">
    <property type="entry name" value="Tyrosyl-Transfer RNA Synthetase"/>
    <property type="match status" value="1"/>
</dbReference>
<comment type="subunit">
    <text evidence="8">Homodimer.</text>
</comment>
<evidence type="ECO:0000256" key="6">
    <source>
        <dbReference type="ARBA" id="ARBA00023146"/>
    </source>
</evidence>
<evidence type="ECO:0000256" key="1">
    <source>
        <dbReference type="ARBA" id="ARBA00005594"/>
    </source>
</evidence>
<dbReference type="EC" id="6.1.1.2" evidence="8"/>
<keyword evidence="12" id="KW-1185">Reference proteome</keyword>
<dbReference type="InterPro" id="IPR002306">
    <property type="entry name" value="Trp-tRNA-ligase"/>
</dbReference>
<feature type="binding site" evidence="8">
    <location>
        <begin position="207"/>
        <end position="211"/>
    </location>
    <ligand>
        <name>ATP</name>
        <dbReference type="ChEBI" id="CHEBI:30616"/>
    </ligand>
</feature>
<comment type="catalytic activity">
    <reaction evidence="7 8">
        <text>tRNA(Trp) + L-tryptophan + ATP = L-tryptophyl-tRNA(Trp) + AMP + diphosphate + H(+)</text>
        <dbReference type="Rhea" id="RHEA:24080"/>
        <dbReference type="Rhea" id="RHEA-COMP:9671"/>
        <dbReference type="Rhea" id="RHEA-COMP:9705"/>
        <dbReference type="ChEBI" id="CHEBI:15378"/>
        <dbReference type="ChEBI" id="CHEBI:30616"/>
        <dbReference type="ChEBI" id="CHEBI:33019"/>
        <dbReference type="ChEBI" id="CHEBI:57912"/>
        <dbReference type="ChEBI" id="CHEBI:78442"/>
        <dbReference type="ChEBI" id="CHEBI:78535"/>
        <dbReference type="ChEBI" id="CHEBI:456215"/>
        <dbReference type="EC" id="6.1.1.2"/>
    </reaction>
</comment>
<dbReference type="InterPro" id="IPR002305">
    <property type="entry name" value="aa-tRNA-synth_Ic"/>
</dbReference>
<dbReference type="CDD" id="cd00806">
    <property type="entry name" value="TrpRS_core"/>
    <property type="match status" value="1"/>
</dbReference>
<dbReference type="Proteomes" id="UP000826300">
    <property type="component" value="Chromosome"/>
</dbReference>
<protein>
    <recommendedName>
        <fullName evidence="8">Tryptophan--tRNA ligase</fullName>
        <ecNumber evidence="8">6.1.1.2</ecNumber>
    </recommendedName>
    <alternativeName>
        <fullName evidence="8">Tryptophanyl-tRNA synthetase</fullName>
        <shortName evidence="8">TrpRS</shortName>
    </alternativeName>
</protein>
<sequence>MAEPVQTPQASFPPRIFSGIQPSGGLTLGNYLGALKRFVEKQDEGIETIYCLVDMHAITVWQDPAKLRHATREAAAGFLAAGIDPSRSILFNQSQVSAHAELGWIFNCVARMGWMSRMTQFKDKAGKNSENVSLGLFAYPSLMAADILVYKATMVPVGEDQKQHLELTRDIAIKFNNDYGVDFFPVVEPLIEGAATRVMSLRDGTKKMSKSDPSDQSRINLTDDADTISKKIRKAKTDPEPLPDHLDGLKDRPEAKNLVNIYAALSGHSPAKVVHDFAGAQFGTFKPALADLAVAKLEPITTEMNRLMQDPAEIDRILAQGAERADAIARPILEQVYDITGMIRSRWR</sequence>
<feature type="binding site" evidence="8">
    <location>
        <begin position="29"/>
        <end position="30"/>
    </location>
    <ligand>
        <name>ATP</name>
        <dbReference type="ChEBI" id="CHEBI:30616"/>
    </ligand>
</feature>
<keyword evidence="6 8" id="KW-0030">Aminoacyl-tRNA synthetase</keyword>
<dbReference type="GO" id="GO:0005829">
    <property type="term" value="C:cytosol"/>
    <property type="evidence" value="ECO:0007669"/>
    <property type="project" value="TreeGrafter"/>
</dbReference>
<dbReference type="NCBIfam" id="TIGR00233">
    <property type="entry name" value="trpS"/>
    <property type="match status" value="1"/>
</dbReference>
<name>A0A8G1EEF9_9RHOB</name>
<dbReference type="FunFam" id="1.10.240.10:FF:000002">
    <property type="entry name" value="Tryptophan--tRNA ligase"/>
    <property type="match status" value="1"/>
</dbReference>
<evidence type="ECO:0000256" key="10">
    <source>
        <dbReference type="SAM" id="MobiDB-lite"/>
    </source>
</evidence>
<feature type="binding site" evidence="8">
    <location>
        <begin position="21"/>
        <end position="23"/>
    </location>
    <ligand>
        <name>ATP</name>
        <dbReference type="ChEBI" id="CHEBI:30616"/>
    </ligand>
</feature>
<dbReference type="GO" id="GO:0006436">
    <property type="term" value="P:tryptophanyl-tRNA aminoacylation"/>
    <property type="evidence" value="ECO:0007669"/>
    <property type="project" value="UniProtKB-UniRule"/>
</dbReference>
<dbReference type="Pfam" id="PF00579">
    <property type="entry name" value="tRNA-synt_1b"/>
    <property type="match status" value="1"/>
</dbReference>
<dbReference type="SUPFAM" id="SSF52374">
    <property type="entry name" value="Nucleotidylyl transferase"/>
    <property type="match status" value="1"/>
</dbReference>
<dbReference type="Gene3D" id="3.40.50.620">
    <property type="entry name" value="HUPs"/>
    <property type="match status" value="1"/>
</dbReference>
<organism evidence="11 12">
    <name type="scientific">Neotabrizicola shimadae</name>
    <dbReference type="NCBI Taxonomy" id="2807096"/>
    <lineage>
        <taxon>Bacteria</taxon>
        <taxon>Pseudomonadati</taxon>
        <taxon>Pseudomonadota</taxon>
        <taxon>Alphaproteobacteria</taxon>
        <taxon>Rhodobacterales</taxon>
        <taxon>Paracoccaceae</taxon>
        <taxon>Neotabrizicola</taxon>
    </lineage>
</organism>
<feature type="short sequence motif" description="'KMSKS' region" evidence="8">
    <location>
        <begin position="207"/>
        <end position="211"/>
    </location>
</feature>
<dbReference type="PANTHER" id="PTHR43766">
    <property type="entry name" value="TRYPTOPHAN--TRNA LIGASE, MITOCHONDRIAL"/>
    <property type="match status" value="1"/>
</dbReference>
<feature type="compositionally biased region" description="Basic and acidic residues" evidence="10">
    <location>
        <begin position="204"/>
        <end position="215"/>
    </location>
</feature>